<dbReference type="Proteomes" id="UP000247763">
    <property type="component" value="Chromosome"/>
</dbReference>
<dbReference type="KEGG" id="phb:HYN04_04645"/>
<keyword evidence="1" id="KW-1133">Transmembrane helix</keyword>
<evidence type="ECO:0000256" key="1">
    <source>
        <dbReference type="SAM" id="Phobius"/>
    </source>
</evidence>
<keyword evidence="3" id="KW-1185">Reference proteome</keyword>
<dbReference type="RefSeq" id="WP_110449677.1">
    <property type="nucleotide sequence ID" value="NZ_CP029479.1"/>
</dbReference>
<evidence type="ECO:0000313" key="2">
    <source>
        <dbReference type="EMBL" id="AWM77108.1"/>
    </source>
</evidence>
<feature type="transmembrane region" description="Helical" evidence="1">
    <location>
        <begin position="64"/>
        <end position="86"/>
    </location>
</feature>
<reference evidence="3" key="1">
    <citation type="submission" date="2018-05" db="EMBL/GenBank/DDBJ databases">
        <title>Genome sequencing of Phenylobacterium sp. HYN0004.</title>
        <authorList>
            <person name="Yi H."/>
            <person name="Baek C."/>
        </authorList>
    </citation>
    <scope>NUCLEOTIDE SEQUENCE [LARGE SCALE GENOMIC DNA]</scope>
    <source>
        <strain evidence="3">HYN0004</strain>
    </source>
</reference>
<organism evidence="2 3">
    <name type="scientific">Phenylobacterium parvum</name>
    <dbReference type="NCBI Taxonomy" id="2201350"/>
    <lineage>
        <taxon>Bacteria</taxon>
        <taxon>Pseudomonadati</taxon>
        <taxon>Pseudomonadota</taxon>
        <taxon>Alphaproteobacteria</taxon>
        <taxon>Caulobacterales</taxon>
        <taxon>Caulobacteraceae</taxon>
        <taxon>Phenylobacterium</taxon>
    </lineage>
</organism>
<feature type="transmembrane region" description="Helical" evidence="1">
    <location>
        <begin position="6"/>
        <end position="26"/>
    </location>
</feature>
<dbReference type="AlphaFoldDB" id="A0A2Z3HZW3"/>
<name>A0A2Z3HZW3_9CAUL</name>
<keyword evidence="1" id="KW-0812">Transmembrane</keyword>
<keyword evidence="1" id="KW-0472">Membrane</keyword>
<gene>
    <name evidence="2" type="ORF">HYN04_04645</name>
</gene>
<dbReference type="EMBL" id="CP029479">
    <property type="protein sequence ID" value="AWM77108.1"/>
    <property type="molecule type" value="Genomic_DNA"/>
</dbReference>
<feature type="transmembrane region" description="Helical" evidence="1">
    <location>
        <begin position="38"/>
        <end position="58"/>
    </location>
</feature>
<proteinExistence type="predicted"/>
<sequence>MGADILVLIVQVVGGIVGGCMVSNLLRSVDTGPFGNAVLGALGGVSGAGLVAALSPGLSTLPGLSGMLLAGMLAGGLSSTLGGLAVRALRRRA</sequence>
<accession>A0A2Z3HZW3</accession>
<protein>
    <submittedName>
        <fullName evidence="2">Uncharacterized protein</fullName>
    </submittedName>
</protein>
<evidence type="ECO:0000313" key="3">
    <source>
        <dbReference type="Proteomes" id="UP000247763"/>
    </source>
</evidence>